<dbReference type="Pfam" id="PF12796">
    <property type="entry name" value="Ank_2"/>
    <property type="match status" value="1"/>
</dbReference>
<proteinExistence type="predicted"/>
<keyword evidence="2 3" id="KW-0040">ANK repeat</keyword>
<accession>A0A150FWT1</accession>
<reference evidence="5" key="1">
    <citation type="journal article" date="2016" name="Nat. Commun.">
        <title>The Gonium pectorale genome demonstrates co-option of cell cycle regulation during the evolution of multicellularity.</title>
        <authorList>
            <person name="Hanschen E.R."/>
            <person name="Marriage T.N."/>
            <person name="Ferris P.J."/>
            <person name="Hamaji T."/>
            <person name="Toyoda A."/>
            <person name="Fujiyama A."/>
            <person name="Neme R."/>
            <person name="Noguchi H."/>
            <person name="Minakuchi Y."/>
            <person name="Suzuki M."/>
            <person name="Kawai-Toyooka H."/>
            <person name="Smith D.R."/>
            <person name="Sparks H."/>
            <person name="Anderson J."/>
            <person name="Bakaric R."/>
            <person name="Luria V."/>
            <person name="Karger A."/>
            <person name="Kirschner M.W."/>
            <person name="Durand P.M."/>
            <person name="Michod R.E."/>
            <person name="Nozaki H."/>
            <person name="Olson B.J."/>
        </authorList>
    </citation>
    <scope>NUCLEOTIDE SEQUENCE [LARGE SCALE GENOMIC DNA]</scope>
    <source>
        <strain evidence="5">NIES-2863</strain>
    </source>
</reference>
<evidence type="ECO:0000313" key="4">
    <source>
        <dbReference type="EMBL" id="KXZ42059.1"/>
    </source>
</evidence>
<organism evidence="4 5">
    <name type="scientific">Gonium pectorale</name>
    <name type="common">Green alga</name>
    <dbReference type="NCBI Taxonomy" id="33097"/>
    <lineage>
        <taxon>Eukaryota</taxon>
        <taxon>Viridiplantae</taxon>
        <taxon>Chlorophyta</taxon>
        <taxon>core chlorophytes</taxon>
        <taxon>Chlorophyceae</taxon>
        <taxon>CS clade</taxon>
        <taxon>Chlamydomonadales</taxon>
        <taxon>Volvocaceae</taxon>
        <taxon>Gonium</taxon>
    </lineage>
</organism>
<keyword evidence="1" id="KW-0677">Repeat</keyword>
<dbReference type="PROSITE" id="PS50088">
    <property type="entry name" value="ANK_REPEAT"/>
    <property type="match status" value="1"/>
</dbReference>
<dbReference type="SUPFAM" id="SSF48403">
    <property type="entry name" value="Ankyrin repeat"/>
    <property type="match status" value="1"/>
</dbReference>
<comment type="caution">
    <text evidence="4">The sequence shown here is derived from an EMBL/GenBank/DDBJ whole genome shotgun (WGS) entry which is preliminary data.</text>
</comment>
<name>A0A150FWT1_GONPE</name>
<gene>
    <name evidence="4" type="ORF">GPECTOR_214g441</name>
</gene>
<dbReference type="EMBL" id="LSYV01000213">
    <property type="protein sequence ID" value="KXZ42059.1"/>
    <property type="molecule type" value="Genomic_DNA"/>
</dbReference>
<dbReference type="STRING" id="33097.A0A150FWT1"/>
<dbReference type="Gene3D" id="1.25.40.20">
    <property type="entry name" value="Ankyrin repeat-containing domain"/>
    <property type="match status" value="1"/>
</dbReference>
<protein>
    <submittedName>
        <fullName evidence="4">Uncharacterized protein</fullName>
    </submittedName>
</protein>
<dbReference type="AlphaFoldDB" id="A0A150FWT1"/>
<evidence type="ECO:0000256" key="2">
    <source>
        <dbReference type="ARBA" id="ARBA00023043"/>
    </source>
</evidence>
<dbReference type="InterPro" id="IPR036770">
    <property type="entry name" value="Ankyrin_rpt-contain_sf"/>
</dbReference>
<evidence type="ECO:0000313" key="5">
    <source>
        <dbReference type="Proteomes" id="UP000075714"/>
    </source>
</evidence>
<dbReference type="InterPro" id="IPR002110">
    <property type="entry name" value="Ankyrin_rpt"/>
</dbReference>
<dbReference type="PANTHER" id="PTHR24201">
    <property type="entry name" value="ANK_REP_REGION DOMAIN-CONTAINING PROTEIN"/>
    <property type="match status" value="1"/>
</dbReference>
<keyword evidence="5" id="KW-1185">Reference proteome</keyword>
<dbReference type="SMART" id="SM00248">
    <property type="entry name" value="ANK"/>
    <property type="match status" value="3"/>
</dbReference>
<sequence>MYACYADAPDVAQELLVQGADPWITDRCGCRNALHYAAMSGSTSCVEVLMKHTPHSLLTREGIRYINARSLSGLTPLHYAVYFGHEEAVKELMNHEPNINAASTSEAYDVTTLLDTYSTPLHFAAFKDNVPAARQLLLFYVSGQQRARRRHTGTLLDPRLRRNSAGKFPCQVALSAGMANLLRPGRQLAEVLSSLGETVQLDEQVGPPNLAAIAAAALRQKLLAAVEVIEREVVADDEMQLQQGARTNSLLCGAPRNGTRSGLRHISRSISRNLSRIGSVRSARTSAPLPLPVSPSRAPTLDRVAALAYTPDSVQGGESVYSIAPSQPMQVAPGMLPGRIVTNYVRIVPI</sequence>
<evidence type="ECO:0000256" key="3">
    <source>
        <dbReference type="PROSITE-ProRule" id="PRU00023"/>
    </source>
</evidence>
<dbReference type="OrthoDB" id="194358at2759"/>
<dbReference type="Proteomes" id="UP000075714">
    <property type="component" value="Unassembled WGS sequence"/>
</dbReference>
<dbReference type="PROSITE" id="PS50297">
    <property type="entry name" value="ANK_REP_REGION"/>
    <property type="match status" value="1"/>
</dbReference>
<dbReference type="PANTHER" id="PTHR24201:SF15">
    <property type="entry name" value="ANKYRIN REPEAT DOMAIN-CONTAINING PROTEIN 66"/>
    <property type="match status" value="1"/>
</dbReference>
<evidence type="ECO:0000256" key="1">
    <source>
        <dbReference type="ARBA" id="ARBA00022737"/>
    </source>
</evidence>
<feature type="repeat" description="ANK" evidence="3">
    <location>
        <begin position="72"/>
        <end position="104"/>
    </location>
</feature>
<dbReference type="InterPro" id="IPR050776">
    <property type="entry name" value="Ank_Repeat/CDKN_Inhibitor"/>
</dbReference>